<dbReference type="GO" id="GO:0004612">
    <property type="term" value="F:phosphoenolpyruvate carboxykinase (ATP) activity"/>
    <property type="evidence" value="ECO:0007669"/>
    <property type="project" value="InterPro"/>
</dbReference>
<gene>
    <name evidence="2" type="ORF">Plil01_000565500</name>
</gene>
<dbReference type="GO" id="GO:0006094">
    <property type="term" value="P:gluconeogenesis"/>
    <property type="evidence" value="ECO:0007669"/>
    <property type="project" value="InterPro"/>
</dbReference>
<sequence>MLACNRSNAVSPTAAGFSSLRAISNTATASFTLICVSTASIHHSISLQTPSPSSIISKIVSPPANSRAETSTRSFRYLNPARKSAASTTHNTPHTAPQPPASTPPHPISLHLPEFPEEHEGLNIEFNWSLADDDVTPHGDAFRNLSWPKLAQLAQQQKPAGKKAAIQEVDVSVVFNDFEGLYEQVTEHLSTEPSLYTQDGAVGSFKDERTRVRVISDSPLVALFAQSLLVRVPTKDPHAARPIVLYVATGGEFKGKEPQAQLLVDNDDEGATFVKVVITGNADLATVKDAIGLAKKKLLEVAESESLVVPADVLLKDDKTALVFNATGAGRAAAINRGQLYSAHLNIWNAVGVTSLFGGAIVDDATKVSKKQVVAVEGGSAVNVPCNNLVEHPKAAVFVDKAGKGVKSISPAEAAALFKKVDADADAEKFEALLKKAETKSFVVSSDAEVEAALAKL</sequence>
<protein>
    <submittedName>
        <fullName evidence="2">Unnamed protein product</fullName>
    </submittedName>
</protein>
<dbReference type="AlphaFoldDB" id="A0A9W6WTG5"/>
<keyword evidence="3" id="KW-1185">Reference proteome</keyword>
<evidence type="ECO:0000313" key="2">
    <source>
        <dbReference type="EMBL" id="GMF16080.1"/>
    </source>
</evidence>
<dbReference type="OrthoDB" id="68755at2759"/>
<accession>A0A9W6WTG5</accession>
<dbReference type="FunFam" id="3.40.449.10:FF:000008">
    <property type="entry name" value="D111/G-patch domain-containing protein"/>
    <property type="match status" value="1"/>
</dbReference>
<reference evidence="2" key="1">
    <citation type="submission" date="2023-04" db="EMBL/GenBank/DDBJ databases">
        <title>Phytophthora lilii NBRC 32176.</title>
        <authorList>
            <person name="Ichikawa N."/>
            <person name="Sato H."/>
            <person name="Tonouchi N."/>
        </authorList>
    </citation>
    <scope>NUCLEOTIDE SEQUENCE</scope>
    <source>
        <strain evidence="2">NBRC 32176</strain>
    </source>
</reference>
<dbReference type="InterPro" id="IPR008210">
    <property type="entry name" value="PEP_carboxykinase_N"/>
</dbReference>
<dbReference type="GO" id="GO:0005829">
    <property type="term" value="C:cytosol"/>
    <property type="evidence" value="ECO:0007669"/>
    <property type="project" value="TreeGrafter"/>
</dbReference>
<evidence type="ECO:0000256" key="1">
    <source>
        <dbReference type="SAM" id="MobiDB-lite"/>
    </source>
</evidence>
<dbReference type="PANTHER" id="PTHR30031:SF2">
    <property type="entry name" value="PHOSPHOENOLPYRUVATE CARBOXYKINASE (ATP)"/>
    <property type="match status" value="1"/>
</dbReference>
<dbReference type="SUPFAM" id="SSF68923">
    <property type="entry name" value="PEP carboxykinase N-terminal domain"/>
    <property type="match status" value="1"/>
</dbReference>
<dbReference type="EMBL" id="BSXW01000240">
    <property type="protein sequence ID" value="GMF16080.1"/>
    <property type="molecule type" value="Genomic_DNA"/>
</dbReference>
<feature type="region of interest" description="Disordered" evidence="1">
    <location>
        <begin position="82"/>
        <end position="113"/>
    </location>
</feature>
<proteinExistence type="predicted"/>
<dbReference type="Proteomes" id="UP001165083">
    <property type="component" value="Unassembled WGS sequence"/>
</dbReference>
<dbReference type="Pfam" id="PF01293">
    <property type="entry name" value="PEPCK_ATP"/>
    <property type="match status" value="1"/>
</dbReference>
<evidence type="ECO:0000313" key="3">
    <source>
        <dbReference type="Proteomes" id="UP001165083"/>
    </source>
</evidence>
<dbReference type="GO" id="GO:0005524">
    <property type="term" value="F:ATP binding"/>
    <property type="evidence" value="ECO:0007669"/>
    <property type="project" value="InterPro"/>
</dbReference>
<dbReference type="PANTHER" id="PTHR30031">
    <property type="entry name" value="PHOSPHOENOLPYRUVATE CARBOXYKINASE ATP"/>
    <property type="match status" value="1"/>
</dbReference>
<dbReference type="Gene3D" id="3.40.449.10">
    <property type="entry name" value="Phosphoenolpyruvate Carboxykinase, domain 1"/>
    <property type="match status" value="1"/>
</dbReference>
<dbReference type="InterPro" id="IPR001272">
    <property type="entry name" value="PEP_carboxykinase_ATP"/>
</dbReference>
<comment type="caution">
    <text evidence="2">The sequence shown here is derived from an EMBL/GenBank/DDBJ whole genome shotgun (WGS) entry which is preliminary data.</text>
</comment>
<name>A0A9W6WTG5_9STRA</name>
<organism evidence="2 3">
    <name type="scientific">Phytophthora lilii</name>
    <dbReference type="NCBI Taxonomy" id="2077276"/>
    <lineage>
        <taxon>Eukaryota</taxon>
        <taxon>Sar</taxon>
        <taxon>Stramenopiles</taxon>
        <taxon>Oomycota</taxon>
        <taxon>Peronosporomycetes</taxon>
        <taxon>Peronosporales</taxon>
        <taxon>Peronosporaceae</taxon>
        <taxon>Phytophthora</taxon>
    </lineage>
</organism>
<feature type="compositionally biased region" description="Pro residues" evidence="1">
    <location>
        <begin position="96"/>
        <end position="107"/>
    </location>
</feature>